<evidence type="ECO:0000313" key="4">
    <source>
        <dbReference type="Proteomes" id="UP000298805"/>
    </source>
</evidence>
<dbReference type="AlphaFoldDB" id="A0AAJ4RCZ9"/>
<evidence type="ECO:0000313" key="1">
    <source>
        <dbReference type="EMBL" id="QCI27751.1"/>
    </source>
</evidence>
<evidence type="ECO:0000313" key="3">
    <source>
        <dbReference type="Proteomes" id="UP000272781"/>
    </source>
</evidence>
<reference evidence="1" key="3">
    <citation type="submission" date="2019-06" db="EMBL/GenBank/DDBJ databases">
        <title>A comparative analysis of the Nautiliaceae.</title>
        <authorList>
            <person name="Grosche A."/>
            <person name="Smedile F."/>
            <person name="Vetriani C."/>
        </authorList>
    </citation>
    <scope>NUCLEOTIDE SEQUENCE</scope>
    <source>
        <strain evidence="1">TB6</strain>
    </source>
</reference>
<organism evidence="2 3">
    <name type="scientific">Caminibacter pacificus</name>
    <dbReference type="NCBI Taxonomy" id="1424653"/>
    <lineage>
        <taxon>Bacteria</taxon>
        <taxon>Pseudomonadati</taxon>
        <taxon>Campylobacterota</taxon>
        <taxon>Epsilonproteobacteria</taxon>
        <taxon>Nautiliales</taxon>
        <taxon>Nautiliaceae</taxon>
        <taxon>Caminibacter</taxon>
    </lineage>
</organism>
<evidence type="ECO:0000313" key="2">
    <source>
        <dbReference type="EMBL" id="ROR40074.1"/>
    </source>
</evidence>
<dbReference type="Proteomes" id="UP000272781">
    <property type="component" value="Unassembled WGS sequence"/>
</dbReference>
<evidence type="ECO:0008006" key="5">
    <source>
        <dbReference type="Google" id="ProtNLM"/>
    </source>
</evidence>
<name>A0AAJ4RCZ9_9BACT</name>
<reference evidence="4" key="1">
    <citation type="submission" date="2018-03" db="EMBL/GenBank/DDBJ databases">
        <title>A comparative analysis of the Nautiliaceae.</title>
        <authorList>
            <person name="Grosche A."/>
            <person name="Smedile F."/>
            <person name="Vetriani C."/>
        </authorList>
    </citation>
    <scope>NUCLEOTIDE SEQUENCE [LARGE SCALE GENOMIC DNA]</scope>
    <source>
        <strain evidence="4">TB6</strain>
    </source>
</reference>
<proteinExistence type="predicted"/>
<dbReference type="EMBL" id="RJVK01000002">
    <property type="protein sequence ID" value="ROR40074.1"/>
    <property type="molecule type" value="Genomic_DNA"/>
</dbReference>
<dbReference type="RefSeq" id="WP_123352458.1">
    <property type="nucleotide sequence ID" value="NZ_CP027432.2"/>
</dbReference>
<dbReference type="EMBL" id="CP027432">
    <property type="protein sequence ID" value="QCI27751.1"/>
    <property type="molecule type" value="Genomic_DNA"/>
</dbReference>
<sequence length="145" mass="17098">MKYILPIILLILLTGCNKKESNQKNNENNQSKIIRTKSIITKNNEKPKENPIVVIKLKDLNLTFNNGKLVYPNKKTVILFDDGTPYCTEQKDVLKRLKVKYITTDNKYLENYFNIKLYPTIVILDKNKTIKYENFTPYEFLKEAF</sequence>
<dbReference type="Proteomes" id="UP000298805">
    <property type="component" value="Chromosome"/>
</dbReference>
<reference evidence="2 3" key="2">
    <citation type="submission" date="2018-11" db="EMBL/GenBank/DDBJ databases">
        <title>Genomic Encyclopedia of Type Strains, Phase IV (KMG-IV): sequencing the most valuable type-strain genomes for metagenomic binning, comparative biology and taxonomic classification.</title>
        <authorList>
            <person name="Goeker M."/>
        </authorList>
    </citation>
    <scope>NUCLEOTIDE SEQUENCE [LARGE SCALE GENOMIC DNA]</scope>
    <source>
        <strain evidence="2 3">DSM 27783</strain>
    </source>
</reference>
<dbReference type="SUPFAM" id="SSF52833">
    <property type="entry name" value="Thioredoxin-like"/>
    <property type="match status" value="1"/>
</dbReference>
<protein>
    <recommendedName>
        <fullName evidence="5">Thioredoxin domain-containing protein</fullName>
    </recommendedName>
</protein>
<dbReference type="InterPro" id="IPR036249">
    <property type="entry name" value="Thioredoxin-like_sf"/>
</dbReference>
<accession>A0AAJ4RCZ9</accession>
<dbReference type="PROSITE" id="PS51257">
    <property type="entry name" value="PROKAR_LIPOPROTEIN"/>
    <property type="match status" value="1"/>
</dbReference>
<keyword evidence="4" id="KW-1185">Reference proteome</keyword>
<gene>
    <name evidence="1" type="ORF">C6V80_01850</name>
    <name evidence="2" type="ORF">EDC58_1058</name>
</gene>